<sequence length="77" mass="8642">MHFIHVSSCKEAMLSRQIAPTPLLEYDNLQPNPTRKLRASLRTPSNLTYTSNLIIAFFLPSSQLTGKSVIDVLRNGK</sequence>
<reference evidence="1" key="1">
    <citation type="submission" date="2016-06" db="EMBL/GenBank/DDBJ databases">
        <title>Draft Genome sequence of the fungus Inonotus baumii.</title>
        <authorList>
            <person name="Zhu H."/>
            <person name="Lin W."/>
        </authorList>
    </citation>
    <scope>NUCLEOTIDE SEQUENCE</scope>
    <source>
        <strain evidence="1">821</strain>
    </source>
</reference>
<gene>
    <name evidence="1" type="ORF">A7U60_g5402</name>
</gene>
<comment type="caution">
    <text evidence="1">The sequence shown here is derived from an EMBL/GenBank/DDBJ whole genome shotgun (WGS) entry which is preliminary data.</text>
</comment>
<name>A0A9Q5N3N0_SANBA</name>
<keyword evidence="2" id="KW-1185">Reference proteome</keyword>
<organism evidence="1 2">
    <name type="scientific">Sanghuangporus baumii</name>
    <name type="common">Phellinus baumii</name>
    <dbReference type="NCBI Taxonomy" id="108892"/>
    <lineage>
        <taxon>Eukaryota</taxon>
        <taxon>Fungi</taxon>
        <taxon>Dikarya</taxon>
        <taxon>Basidiomycota</taxon>
        <taxon>Agaricomycotina</taxon>
        <taxon>Agaricomycetes</taxon>
        <taxon>Hymenochaetales</taxon>
        <taxon>Hymenochaetaceae</taxon>
        <taxon>Sanghuangporus</taxon>
    </lineage>
</organism>
<evidence type="ECO:0000313" key="2">
    <source>
        <dbReference type="Proteomes" id="UP000757232"/>
    </source>
</evidence>
<dbReference type="AlphaFoldDB" id="A0A9Q5N3N0"/>
<dbReference type="Proteomes" id="UP000757232">
    <property type="component" value="Unassembled WGS sequence"/>
</dbReference>
<accession>A0A9Q5N3N0</accession>
<evidence type="ECO:0000313" key="1">
    <source>
        <dbReference type="EMBL" id="OCB87497.1"/>
    </source>
</evidence>
<proteinExistence type="predicted"/>
<protein>
    <submittedName>
        <fullName evidence="1">Uncharacterized protein</fullName>
    </submittedName>
</protein>
<dbReference type="EMBL" id="LNZH02000191">
    <property type="protein sequence ID" value="OCB87497.1"/>
    <property type="molecule type" value="Genomic_DNA"/>
</dbReference>